<evidence type="ECO:0000313" key="12">
    <source>
        <dbReference type="EMBL" id="RBQ17576.1"/>
    </source>
</evidence>
<evidence type="ECO:0000256" key="4">
    <source>
        <dbReference type="ARBA" id="ARBA00022960"/>
    </source>
</evidence>
<evidence type="ECO:0000256" key="2">
    <source>
        <dbReference type="ARBA" id="ARBA00022729"/>
    </source>
</evidence>
<dbReference type="Pfam" id="PF00768">
    <property type="entry name" value="Peptidase_S11"/>
    <property type="match status" value="1"/>
</dbReference>
<proteinExistence type="inferred from homology"/>
<evidence type="ECO:0000256" key="6">
    <source>
        <dbReference type="ARBA" id="ARBA00023316"/>
    </source>
</evidence>
<evidence type="ECO:0000256" key="10">
    <source>
        <dbReference type="SAM" id="SignalP"/>
    </source>
</evidence>
<keyword evidence="6" id="KW-0961">Cell wall biogenesis/degradation</keyword>
<dbReference type="InterPro" id="IPR001967">
    <property type="entry name" value="Peptidase_S11_N"/>
</dbReference>
<sequence length="323" mass="33816">MADMDNRGILLIASTAALAATAFAAAPPPMETTAISRVTAPAGMGAGGVAQRDAPAVAARAAYVIDASTGTALYEKQADRRMPVASLAKVMTAYVVLKEAGLSDVVTITAADVRHAVVNGATSAGLRKGERLTVRDLLYGAMLPSGADATHALARRYGPGDDAFVAKMNSAARSLGLADTRYTNPDGLPSPGGGGLSTAEDQVRLAETVLRDPVFRQISSTKRHVVPRTAVHGAHTFRNTNKLLGEGTGVLGVKTGYTRAAGYCLLFAAERDDRLLIGVVLGDPQSARRFRTAGRLLDYAAETAPDSALLTVRDRAHIFRKVY</sequence>
<reference evidence="12 13" key="1">
    <citation type="submission" date="2018-06" db="EMBL/GenBank/DDBJ databases">
        <title>Sphaerisporangium craniellae sp. nov., isolated from a marine sponge in the South China Sea.</title>
        <authorList>
            <person name="Li L."/>
        </authorList>
    </citation>
    <scope>NUCLEOTIDE SEQUENCE [LARGE SCALE GENOMIC DNA]</scope>
    <source>
        <strain evidence="12 13">LHW63015</strain>
    </source>
</reference>
<dbReference type="InterPro" id="IPR012338">
    <property type="entry name" value="Beta-lactam/transpept-like"/>
</dbReference>
<dbReference type="PANTHER" id="PTHR21581">
    <property type="entry name" value="D-ALANYL-D-ALANINE CARBOXYPEPTIDASE"/>
    <property type="match status" value="1"/>
</dbReference>
<keyword evidence="12" id="KW-0645">Protease</keyword>
<feature type="chain" id="PRO_5039071102" evidence="10">
    <location>
        <begin position="25"/>
        <end position="323"/>
    </location>
</feature>
<dbReference type="PANTHER" id="PTHR21581:SF33">
    <property type="entry name" value="D-ALANYL-D-ALANINE CARBOXYPEPTIDASE DACB"/>
    <property type="match status" value="1"/>
</dbReference>
<evidence type="ECO:0000256" key="1">
    <source>
        <dbReference type="ARBA" id="ARBA00007164"/>
    </source>
</evidence>
<gene>
    <name evidence="12" type="ORF">DP939_24770</name>
</gene>
<dbReference type="GO" id="GO:0008360">
    <property type="term" value="P:regulation of cell shape"/>
    <property type="evidence" value="ECO:0007669"/>
    <property type="project" value="UniProtKB-KW"/>
</dbReference>
<dbReference type="GO" id="GO:0006508">
    <property type="term" value="P:proteolysis"/>
    <property type="evidence" value="ECO:0007669"/>
    <property type="project" value="InterPro"/>
</dbReference>
<dbReference type="AlphaFoldDB" id="A0A366LUD7"/>
<feature type="domain" description="Peptidase S11 D-alanyl-D-alanine carboxypeptidase A N-terminal" evidence="11">
    <location>
        <begin position="52"/>
        <end position="284"/>
    </location>
</feature>
<organism evidence="12 13">
    <name type="scientific">Spongiactinospora rosea</name>
    <dbReference type="NCBI Taxonomy" id="2248750"/>
    <lineage>
        <taxon>Bacteria</taxon>
        <taxon>Bacillati</taxon>
        <taxon>Actinomycetota</taxon>
        <taxon>Actinomycetes</taxon>
        <taxon>Streptosporangiales</taxon>
        <taxon>Streptosporangiaceae</taxon>
        <taxon>Spongiactinospora</taxon>
    </lineage>
</organism>
<dbReference type="InterPro" id="IPR018044">
    <property type="entry name" value="Peptidase_S11"/>
</dbReference>
<dbReference type="Gene3D" id="3.40.710.10">
    <property type="entry name" value="DD-peptidase/beta-lactamase superfamily"/>
    <property type="match status" value="1"/>
</dbReference>
<dbReference type="RefSeq" id="WP_113983142.1">
    <property type="nucleotide sequence ID" value="NZ_QMEY01000011.1"/>
</dbReference>
<feature type="active site" description="Acyl-ester intermediate" evidence="7">
    <location>
        <position position="86"/>
    </location>
</feature>
<protein>
    <submittedName>
        <fullName evidence="12">D-alanyl-D-alanine carboxypeptidase</fullName>
    </submittedName>
</protein>
<keyword evidence="13" id="KW-1185">Reference proteome</keyword>
<feature type="signal peptide" evidence="10">
    <location>
        <begin position="1"/>
        <end position="24"/>
    </location>
</feature>
<dbReference type="EMBL" id="QMEY01000011">
    <property type="protein sequence ID" value="RBQ17576.1"/>
    <property type="molecule type" value="Genomic_DNA"/>
</dbReference>
<dbReference type="PRINTS" id="PR00725">
    <property type="entry name" value="DADACBPTASE1"/>
</dbReference>
<keyword evidence="3" id="KW-0378">Hydrolase</keyword>
<feature type="active site" description="Proton acceptor" evidence="7">
    <location>
        <position position="89"/>
    </location>
</feature>
<feature type="active site" evidence="7">
    <location>
        <position position="145"/>
    </location>
</feature>
<feature type="binding site" evidence="8">
    <location>
        <position position="254"/>
    </location>
    <ligand>
        <name>substrate</name>
    </ligand>
</feature>
<evidence type="ECO:0000259" key="11">
    <source>
        <dbReference type="Pfam" id="PF00768"/>
    </source>
</evidence>
<dbReference type="GO" id="GO:0009002">
    <property type="term" value="F:serine-type D-Ala-D-Ala carboxypeptidase activity"/>
    <property type="evidence" value="ECO:0007669"/>
    <property type="project" value="InterPro"/>
</dbReference>
<keyword evidence="5" id="KW-0573">Peptidoglycan synthesis</keyword>
<evidence type="ECO:0000256" key="7">
    <source>
        <dbReference type="PIRSR" id="PIRSR618044-1"/>
    </source>
</evidence>
<evidence type="ECO:0000256" key="8">
    <source>
        <dbReference type="PIRSR" id="PIRSR618044-2"/>
    </source>
</evidence>
<comment type="similarity">
    <text evidence="1 9">Belongs to the peptidase S11 family.</text>
</comment>
<comment type="caution">
    <text evidence="12">The sequence shown here is derived from an EMBL/GenBank/DDBJ whole genome shotgun (WGS) entry which is preliminary data.</text>
</comment>
<dbReference type="Proteomes" id="UP000253303">
    <property type="component" value="Unassembled WGS sequence"/>
</dbReference>
<evidence type="ECO:0000256" key="3">
    <source>
        <dbReference type="ARBA" id="ARBA00022801"/>
    </source>
</evidence>
<dbReference type="OrthoDB" id="3530815at2"/>
<dbReference type="GO" id="GO:0009252">
    <property type="term" value="P:peptidoglycan biosynthetic process"/>
    <property type="evidence" value="ECO:0007669"/>
    <property type="project" value="UniProtKB-KW"/>
</dbReference>
<evidence type="ECO:0000256" key="9">
    <source>
        <dbReference type="RuleBase" id="RU004016"/>
    </source>
</evidence>
<keyword evidence="4" id="KW-0133">Cell shape</keyword>
<evidence type="ECO:0000313" key="13">
    <source>
        <dbReference type="Proteomes" id="UP000253303"/>
    </source>
</evidence>
<accession>A0A366LUD7</accession>
<keyword evidence="12" id="KW-0121">Carboxypeptidase</keyword>
<dbReference type="GO" id="GO:0071555">
    <property type="term" value="P:cell wall organization"/>
    <property type="evidence" value="ECO:0007669"/>
    <property type="project" value="UniProtKB-KW"/>
</dbReference>
<keyword evidence="2 10" id="KW-0732">Signal</keyword>
<evidence type="ECO:0000256" key="5">
    <source>
        <dbReference type="ARBA" id="ARBA00022984"/>
    </source>
</evidence>
<dbReference type="SUPFAM" id="SSF56601">
    <property type="entry name" value="beta-lactamase/transpeptidase-like"/>
    <property type="match status" value="1"/>
</dbReference>
<name>A0A366LUD7_9ACTN</name>